<dbReference type="AlphaFoldDB" id="Q9H5C3"/>
<feature type="region of interest" description="Disordered" evidence="1">
    <location>
        <begin position="182"/>
        <end position="220"/>
    </location>
</feature>
<protein>
    <submittedName>
        <fullName evidence="2">cDNA: FLJ23590 fis, clone LNG14491</fullName>
    </submittedName>
</protein>
<proteinExistence type="evidence at transcript level"/>
<feature type="region of interest" description="Disordered" evidence="1">
    <location>
        <begin position="44"/>
        <end position="69"/>
    </location>
</feature>
<name>Q9H5C3_HUMAN</name>
<evidence type="ECO:0000256" key="1">
    <source>
        <dbReference type="SAM" id="MobiDB-lite"/>
    </source>
</evidence>
<dbReference type="EMBL" id="AK027243">
    <property type="protein sequence ID" value="BAB15704.1"/>
    <property type="molecule type" value="mRNA"/>
</dbReference>
<reference evidence="2" key="1">
    <citation type="submission" date="2000-08" db="EMBL/GenBank/DDBJ databases">
        <title>NEDO human cDNA sequencing project.</title>
        <authorList>
            <person name="Kawakami T."/>
            <person name="Noguchi S."/>
            <person name="Itoh T."/>
            <person name="Shigeta K."/>
            <person name="Senba T."/>
            <person name="Matsumura K."/>
            <person name="Nakajima Y."/>
            <person name="Mizuno T."/>
            <person name="Morinaga M."/>
            <person name="Tanigami A."/>
            <person name="Fujiwara T."/>
            <person name="Ono T."/>
            <person name="Yamada K."/>
            <person name="Fujii Y."/>
            <person name="Ozaki K."/>
            <person name="Hirao M."/>
            <person name="Ohmori Y."/>
            <person name="Ota T."/>
            <person name="Suzuki Y."/>
            <person name="Obayashi M."/>
            <person name="Nishi T."/>
            <person name="Shibahara T."/>
            <person name="Tanaka T."/>
            <person name="Nakamura Y."/>
            <person name="Isogai T."/>
            <person name="Sugano S."/>
        </authorList>
    </citation>
    <scope>NUCLEOTIDE SEQUENCE</scope>
    <source>
        <tissue evidence="2">Human lung</tissue>
    </source>
</reference>
<organism evidence="2">
    <name type="scientific">Homo sapiens</name>
    <name type="common">Human</name>
    <dbReference type="NCBI Taxonomy" id="9606"/>
    <lineage>
        <taxon>Eukaryota</taxon>
        <taxon>Metazoa</taxon>
        <taxon>Chordata</taxon>
        <taxon>Craniata</taxon>
        <taxon>Vertebrata</taxon>
        <taxon>Euteleostomi</taxon>
        <taxon>Mammalia</taxon>
        <taxon>Eutheria</taxon>
        <taxon>Euarchontoglires</taxon>
        <taxon>Primates</taxon>
        <taxon>Haplorrhini</taxon>
        <taxon>Catarrhini</taxon>
        <taxon>Hominidae</taxon>
        <taxon>Homo</taxon>
    </lineage>
</organism>
<dbReference type="PeptideAtlas" id="Q9H5C3"/>
<sequence>MVPLKSYYALPSPAFSRNHTGLRSELRSGQSELSRTGPAFLHCHVPHAHHSSPAAGQGQNWASPGQGNQKLFLGEIEPPVAPWSSGGWAAAHSACGQNTCSPLSLSAEQTQGIALLSPGNFSEILDLASLRPTMPHKGCSGRRGCRRQRVPRRELVAPAPLELLKITQQLLLTGMLMPRKQAQERKAECDRAEPGPGAPGEAFLGLQRSATGGRSPELPI</sequence>
<feature type="compositionally biased region" description="Basic and acidic residues" evidence="1">
    <location>
        <begin position="182"/>
        <end position="193"/>
    </location>
</feature>
<feature type="compositionally biased region" description="Polar residues" evidence="1">
    <location>
        <begin position="57"/>
        <end position="69"/>
    </location>
</feature>
<evidence type="ECO:0000313" key="2">
    <source>
        <dbReference type="EMBL" id="BAB15704.1"/>
    </source>
</evidence>
<accession>Q9H5C3</accession>